<accession>A0A975B8K0</accession>
<proteinExistence type="predicted"/>
<keyword evidence="2" id="KW-1185">Reference proteome</keyword>
<evidence type="ECO:0000313" key="2">
    <source>
        <dbReference type="Proteomes" id="UP000663720"/>
    </source>
</evidence>
<dbReference type="PANTHER" id="PTHR35271:SF1">
    <property type="entry name" value="ABC TRANSPORTER, SUBSTRATE-BINDING LIPOPROTEIN"/>
    <property type="match status" value="1"/>
</dbReference>
<organism evidence="1 2">
    <name type="scientific">Desulfonema limicola</name>
    <dbReference type="NCBI Taxonomy" id="45656"/>
    <lineage>
        <taxon>Bacteria</taxon>
        <taxon>Pseudomonadati</taxon>
        <taxon>Thermodesulfobacteriota</taxon>
        <taxon>Desulfobacteria</taxon>
        <taxon>Desulfobacterales</taxon>
        <taxon>Desulfococcaceae</taxon>
        <taxon>Desulfonema</taxon>
    </lineage>
</organism>
<reference evidence="1" key="1">
    <citation type="journal article" date="2021" name="Microb. Physiol.">
        <title>Proteogenomic Insights into the Physiology of Marine, Sulfate-Reducing, Filamentous Desulfonema limicola and Desulfonema magnum.</title>
        <authorList>
            <person name="Schnaars V."/>
            <person name="Wohlbrand L."/>
            <person name="Scheve S."/>
            <person name="Hinrichs C."/>
            <person name="Reinhardt R."/>
            <person name="Rabus R."/>
        </authorList>
    </citation>
    <scope>NUCLEOTIDE SEQUENCE</scope>
    <source>
        <strain evidence="1">5ac10</strain>
    </source>
</reference>
<dbReference type="AlphaFoldDB" id="A0A975B8K0"/>
<dbReference type="Proteomes" id="UP000663720">
    <property type="component" value="Chromosome"/>
</dbReference>
<sequence length="332" mass="36495">MLNLKSCRFVLIIVFCFSIISNITYAAGFKVLVVMSYEQDFPWCMEIKEGIDSVLGKTCDLKYFYMNTKTDYENGLEKAKEAYALYQEFQPDGVITADDNAQSMFVVPYLKDKVKTPVMFCAVNAAPEKYGYPASNVSGILERYHIDQSIAFAKQLIPSINSVGYISKDSPTGEAVSAQVKMESGNYLAKSLEVMLPATMKQAVEITKSLRDKCDLLLMTALQGIPDEAGNPLSQKEVIPVLVKTFGKPTISTSPHLLKYGILCAVVQSGQEHGSTAAKMLVEAMNKKPVSEIAVTRNREGKRIINVSVMKSLGIKPKAGVLRGAELVVTEQ</sequence>
<dbReference type="RefSeq" id="WP_207692405.1">
    <property type="nucleotide sequence ID" value="NZ_CP061799.1"/>
</dbReference>
<dbReference type="KEGG" id="dli:dnl_31510"/>
<dbReference type="PANTHER" id="PTHR35271">
    <property type="entry name" value="ABC TRANSPORTER, SUBSTRATE-BINDING LIPOPROTEIN-RELATED"/>
    <property type="match status" value="1"/>
</dbReference>
<dbReference type="InterPro" id="IPR007487">
    <property type="entry name" value="ABC_transpt-TYRBP-like"/>
</dbReference>
<gene>
    <name evidence="1" type="ORF">dnl_31510</name>
</gene>
<protein>
    <submittedName>
        <fullName evidence="1">ABC transporter, substrate-binding protein</fullName>
    </submittedName>
</protein>
<evidence type="ECO:0000313" key="1">
    <source>
        <dbReference type="EMBL" id="QTA80838.1"/>
    </source>
</evidence>
<dbReference type="EMBL" id="CP061799">
    <property type="protein sequence ID" value="QTA80838.1"/>
    <property type="molecule type" value="Genomic_DNA"/>
</dbReference>
<dbReference type="Pfam" id="PF04392">
    <property type="entry name" value="ABC_sub_bind"/>
    <property type="match status" value="1"/>
</dbReference>
<dbReference type="Gene3D" id="3.40.50.2300">
    <property type="match status" value="2"/>
</dbReference>
<name>A0A975B8K0_9BACT</name>